<evidence type="ECO:0000313" key="2">
    <source>
        <dbReference type="Proteomes" id="UP000265520"/>
    </source>
</evidence>
<dbReference type="EMBL" id="LXQA010003354">
    <property type="protein sequence ID" value="MCH82206.1"/>
    <property type="molecule type" value="Genomic_DNA"/>
</dbReference>
<protein>
    <submittedName>
        <fullName evidence="1">Uncharacterized protein</fullName>
    </submittedName>
</protein>
<proteinExistence type="predicted"/>
<comment type="caution">
    <text evidence="1">The sequence shown here is derived from an EMBL/GenBank/DDBJ whole genome shotgun (WGS) entry which is preliminary data.</text>
</comment>
<evidence type="ECO:0000313" key="1">
    <source>
        <dbReference type="EMBL" id="MCH82206.1"/>
    </source>
</evidence>
<gene>
    <name evidence="1" type="ORF">A2U01_0003006</name>
</gene>
<reference evidence="1 2" key="1">
    <citation type="journal article" date="2018" name="Front. Plant Sci.">
        <title>Red Clover (Trifolium pratense) and Zigzag Clover (T. medium) - A Picture of Genomic Similarities and Differences.</title>
        <authorList>
            <person name="Dluhosova J."/>
            <person name="Istvanek J."/>
            <person name="Nedelnik J."/>
            <person name="Repkova J."/>
        </authorList>
    </citation>
    <scope>NUCLEOTIDE SEQUENCE [LARGE SCALE GENOMIC DNA]</scope>
    <source>
        <strain evidence="2">cv. 10/8</strain>
        <tissue evidence="1">Leaf</tissue>
    </source>
</reference>
<sequence length="59" mass="6757">FRNSVLWRKILLLHHRFPSSLITTTTQILLLHHHPKAPPSPLKVASSDSEVTFRKRCGS</sequence>
<feature type="non-terminal residue" evidence="1">
    <location>
        <position position="1"/>
    </location>
</feature>
<name>A0A392M4E9_9FABA</name>
<accession>A0A392M4E9</accession>
<dbReference type="AlphaFoldDB" id="A0A392M4E9"/>
<keyword evidence="2" id="KW-1185">Reference proteome</keyword>
<dbReference type="Proteomes" id="UP000265520">
    <property type="component" value="Unassembled WGS sequence"/>
</dbReference>
<organism evidence="1 2">
    <name type="scientific">Trifolium medium</name>
    <dbReference type="NCBI Taxonomy" id="97028"/>
    <lineage>
        <taxon>Eukaryota</taxon>
        <taxon>Viridiplantae</taxon>
        <taxon>Streptophyta</taxon>
        <taxon>Embryophyta</taxon>
        <taxon>Tracheophyta</taxon>
        <taxon>Spermatophyta</taxon>
        <taxon>Magnoliopsida</taxon>
        <taxon>eudicotyledons</taxon>
        <taxon>Gunneridae</taxon>
        <taxon>Pentapetalae</taxon>
        <taxon>rosids</taxon>
        <taxon>fabids</taxon>
        <taxon>Fabales</taxon>
        <taxon>Fabaceae</taxon>
        <taxon>Papilionoideae</taxon>
        <taxon>50 kb inversion clade</taxon>
        <taxon>NPAAA clade</taxon>
        <taxon>Hologalegina</taxon>
        <taxon>IRL clade</taxon>
        <taxon>Trifolieae</taxon>
        <taxon>Trifolium</taxon>
    </lineage>
</organism>